<dbReference type="Gene3D" id="2.30.29.30">
    <property type="entry name" value="Pleckstrin-homology domain (PH domain)/Phosphotyrosine-binding domain (PTB)"/>
    <property type="match status" value="1"/>
</dbReference>
<dbReference type="InterPro" id="IPR011993">
    <property type="entry name" value="PH-like_dom_sf"/>
</dbReference>
<sequence length="1846" mass="202448">MDNNAEAGPSRLRPQESTPPTTPTASTKTKRRSWLGLASPVTPLSKESQEKRRNSTGGSEELGLGLATMRQNAAPNVVKGSKQKQSDSYCSEQDEDFGTHEDLEQTVKKKKKKKRRSGAIDELLVTRMEDLEQRHPSSIVSDKTVTNDDLQQTYQITTPRTFKHSASDGDPFISSKLLFPSAPSISNSFSGGPDLPPTLLIPKSRSSSLRSASPTATLQTNKNQPPLPVDVDRPLPPLPSLNIKSGSSLEVPSQSQPAVAFENPLELGKDTATKHGQDDGHRSRSASSRRSKGQFKGRRISNSEPSKTLGLGLPSVLLNPSRSVSRSRSSSRLLSVSAQSSSPPPLPSKPHSVSTPLPSRPPTRSVSPRPTIAFVEPQELNVDKPKKKDGVKRIGLKRAESLSGLFGKPVSATRDVEAAESSRPLDNQPQEDTELDNSGNGGAGKMSVLEWLGVKKTVKRKVSENKLRRPSDSGLGSADLSSQNGYPQGEEFCERENSIHSTTSSRQGLDLPVSPLLENNNPLLTSQPGPKKFSMLFSRRSSAQSANDQPEALSVKTEPRSIPGTSMPPPPSPLSQVSFNLLHVGSVSPIVAEASTNMSISSPGTENDEFIFSSGGSGHWGPGMRPWMDAVDHHISSRSSVVSTLDTLLEQEQISSAPEQPVPAKAPTKLKEGRARSWSDAPLPQNRQLDTLNTATLSSHERSDSPSAAFSSPLVSPMTLAHSKIESRHSSGNSAILGRMKNVFQKPGARTRSNSLLRHMNNDVDEFGGLIGKRMRPSASTSSMRSREAAHAETKTSNSDAGLQPDLPNDRRGTTERPSRSSLTPSLSSNASSTQHTTHLDPSRLPKATTHRNRTRASTVSLAPTSYHFAPSPITFPTATTPPRRRGTIRRLSNGFFRSGSPSPQQPSLFPLPRRSSGSASSSATGLPVSGSMWEDGSVGVLSPNASPRPSTGSLIAKSNAVNQISTIRDGEESPKQWLDRVTNIIGRNELAGILASSGDNFHMEALQLYMSSFDFTHNALDVALRKLLMHMALPKETQQIDRVIEAFAKQYEANEPGLFTAKDNTYVLAFSMMMLHTDAFNKNNKNKMTKVDYVRNSRMDGVPPFVLETFFDNITFTPFVFIEDDTQLQKQSSGNNTPSTLISTTPTFSTLLTTPHPNGKPKIDVYDLIVRDALNPLRVDVSKQIPAQNPYSCLGTRSFFDFEGLSRIFASAHKLLIPIPQKKGPGKLATPSKKQSMTFEETEMSLRVTKVGLISRKDEGSANSGKKSSRRWRSWSLILTQSQLLFFKDPLWALTLLEQIKSNMVSDEGGHLLLPRTTVFKPDEVFPVKDCIAVFDRTCTLPSNTFRFVISQTQQYLMQAPDESEMNEWTTLINYASAFRSAGIKMRSGTMRKDHAVLAGAAAAASHQREVRRDENQLSSRESGCNSERKAVFWEAGAYGDDPLQSRPKGEEVRGIDVDGANEQLHEGEQLEEVFGAVKAELAAGRGIARAHNDPNKQSERSYNYASRLAVIQNHIRALHDKETVLASSVRSSLLLARNIHMLTPFQKSTRDRLASFVPSIARRVRNERVTLAKFRFWISALKLEAERAEEEWKEVRHVALQAAARSLREDGIQGVVQEIHRDEYEPKGIPVLELPQSEEDGDHISTSPEDINPGELPVMFRSSSDSCVRLRENSLSLTISQQSKGGNQNTSYQLPNPHGRERQSSDAEDASVFISGVTKPRRGSSMNDHMKNHDRQETETSIKSGNGNTPSAFVVESSMESGDEESDKNRIFESQRKTSSSTAHKLLSHVDGTKEEAEDWQKTKAARRVSLVSSEEIHDWANARKVNAEYSRVLAEEGKNKFAS</sequence>
<keyword evidence="5" id="KW-1185">Reference proteome</keyword>
<feature type="compositionally biased region" description="Low complexity" evidence="1">
    <location>
        <begin position="820"/>
        <end position="834"/>
    </location>
</feature>
<evidence type="ECO:0000256" key="1">
    <source>
        <dbReference type="SAM" id="MobiDB-lite"/>
    </source>
</evidence>
<feature type="compositionally biased region" description="Low complexity" evidence="1">
    <location>
        <begin position="349"/>
        <end position="371"/>
    </location>
</feature>
<dbReference type="InterPro" id="IPR000904">
    <property type="entry name" value="Sec7_dom"/>
</dbReference>
<feature type="region of interest" description="Disordered" evidence="1">
    <location>
        <begin position="1638"/>
        <end position="1658"/>
    </location>
</feature>
<dbReference type="Pfam" id="PF01369">
    <property type="entry name" value="Sec7"/>
    <property type="match status" value="1"/>
</dbReference>
<feature type="domain" description="PH" evidence="2">
    <location>
        <begin position="1248"/>
        <end position="1379"/>
    </location>
</feature>
<dbReference type="InterPro" id="IPR001849">
    <property type="entry name" value="PH_domain"/>
</dbReference>
<dbReference type="GO" id="GO:0032012">
    <property type="term" value="P:regulation of ARF protein signal transduction"/>
    <property type="evidence" value="ECO:0007669"/>
    <property type="project" value="InterPro"/>
</dbReference>
<feature type="domain" description="SEC7" evidence="3">
    <location>
        <begin position="945"/>
        <end position="1118"/>
    </location>
</feature>
<dbReference type="PANTHER" id="PTHR10663:SF405">
    <property type="entry name" value="ARF GUANINE NUCLEOTIDE EXCHANGE FACTOR SYT1"/>
    <property type="match status" value="1"/>
</dbReference>
<dbReference type="EMBL" id="CP143789">
    <property type="protein sequence ID" value="WVN89691.1"/>
    <property type="molecule type" value="Genomic_DNA"/>
</dbReference>
<reference evidence="4" key="1">
    <citation type="submission" date="2016-06" db="EMBL/GenBank/DDBJ databases">
        <authorList>
            <person name="Cuomo C."/>
            <person name="Litvintseva A."/>
            <person name="Heitman J."/>
            <person name="Chen Y."/>
            <person name="Sun S."/>
            <person name="Springer D."/>
            <person name="Dromer F."/>
            <person name="Young S."/>
            <person name="Zeng Q."/>
            <person name="Chapman S."/>
            <person name="Gujja S."/>
            <person name="Saif S."/>
            <person name="Birren B."/>
        </authorList>
    </citation>
    <scope>NUCLEOTIDE SEQUENCE</scope>
    <source>
        <strain evidence="4">CBS 7841</strain>
    </source>
</reference>
<feature type="compositionally biased region" description="Polar residues" evidence="1">
    <location>
        <begin position="517"/>
        <end position="528"/>
    </location>
</feature>
<name>A0AAJ8JWB0_9TREE</name>
<dbReference type="Proteomes" id="UP000094043">
    <property type="component" value="Chromosome 6"/>
</dbReference>
<dbReference type="PANTHER" id="PTHR10663">
    <property type="entry name" value="GUANYL-NUCLEOTIDE EXCHANGE FACTOR"/>
    <property type="match status" value="1"/>
</dbReference>
<feature type="compositionally biased region" description="Low complexity" evidence="1">
    <location>
        <begin position="202"/>
        <end position="218"/>
    </location>
</feature>
<dbReference type="GO" id="GO:0005085">
    <property type="term" value="F:guanyl-nucleotide exchange factor activity"/>
    <property type="evidence" value="ECO:0007669"/>
    <property type="project" value="InterPro"/>
</dbReference>
<feature type="region of interest" description="Disordered" evidence="1">
    <location>
        <begin position="767"/>
        <end position="929"/>
    </location>
</feature>
<organism evidence="4 5">
    <name type="scientific">Cryptococcus depauperatus CBS 7841</name>
    <dbReference type="NCBI Taxonomy" id="1295531"/>
    <lineage>
        <taxon>Eukaryota</taxon>
        <taxon>Fungi</taxon>
        <taxon>Dikarya</taxon>
        <taxon>Basidiomycota</taxon>
        <taxon>Agaricomycotina</taxon>
        <taxon>Tremellomycetes</taxon>
        <taxon>Tremellales</taxon>
        <taxon>Cryptococcaceae</taxon>
        <taxon>Cryptococcus</taxon>
    </lineage>
</organism>
<feature type="compositionally biased region" description="Polar residues" evidence="1">
    <location>
        <begin position="1680"/>
        <end position="1696"/>
    </location>
</feature>
<dbReference type="GeneID" id="91089130"/>
<feature type="compositionally biased region" description="Basic and acidic residues" evidence="1">
    <location>
        <begin position="785"/>
        <end position="794"/>
    </location>
</feature>
<feature type="compositionally biased region" description="Low complexity" evidence="1">
    <location>
        <begin position="57"/>
        <end position="66"/>
    </location>
</feature>
<feature type="compositionally biased region" description="Basic residues" evidence="1">
    <location>
        <begin position="108"/>
        <end position="117"/>
    </location>
</feature>
<dbReference type="Gene3D" id="1.10.1000.11">
    <property type="entry name" value="Arf Nucleotide-binding Site Opener,domain 2"/>
    <property type="match status" value="1"/>
</dbReference>
<dbReference type="PROSITE" id="PS50003">
    <property type="entry name" value="PH_DOMAIN"/>
    <property type="match status" value="1"/>
</dbReference>
<feature type="region of interest" description="Disordered" evidence="1">
    <location>
        <begin position="652"/>
        <end position="689"/>
    </location>
</feature>
<dbReference type="SUPFAM" id="SSF50729">
    <property type="entry name" value="PH domain-like"/>
    <property type="match status" value="1"/>
</dbReference>
<feature type="compositionally biased region" description="Low complexity" evidence="1">
    <location>
        <begin position="472"/>
        <end position="482"/>
    </location>
</feature>
<feature type="compositionally biased region" description="Polar residues" evidence="1">
    <location>
        <begin position="539"/>
        <end position="548"/>
    </location>
</feature>
<feature type="compositionally biased region" description="Polar residues" evidence="1">
    <location>
        <begin position="1743"/>
        <end position="1753"/>
    </location>
</feature>
<feature type="compositionally biased region" description="Basic and acidic residues" evidence="1">
    <location>
        <begin position="1769"/>
        <end position="1778"/>
    </location>
</feature>
<feature type="compositionally biased region" description="Low complexity" evidence="1">
    <location>
        <begin position="313"/>
        <end position="341"/>
    </location>
</feature>
<feature type="compositionally biased region" description="Basic and acidic residues" evidence="1">
    <location>
        <begin position="267"/>
        <end position="282"/>
    </location>
</feature>
<reference evidence="4" key="3">
    <citation type="submission" date="2024-01" db="EMBL/GenBank/DDBJ databases">
        <authorList>
            <person name="Coelho M.A."/>
            <person name="David-Palma M."/>
            <person name="Shea T."/>
            <person name="Sun S."/>
            <person name="Cuomo C.A."/>
            <person name="Heitman J."/>
        </authorList>
    </citation>
    <scope>NUCLEOTIDE SEQUENCE</scope>
    <source>
        <strain evidence="4">CBS 7841</strain>
    </source>
</reference>
<feature type="compositionally biased region" description="Low complexity" evidence="1">
    <location>
        <begin position="869"/>
        <end position="882"/>
    </location>
</feature>
<dbReference type="PROSITE" id="PS50190">
    <property type="entry name" value="SEC7"/>
    <property type="match status" value="1"/>
</dbReference>
<protein>
    <recommendedName>
        <fullName evidence="6">ARF guanyl-nucleotide exchange factor</fullName>
    </recommendedName>
</protein>
<feature type="compositionally biased region" description="Low complexity" evidence="1">
    <location>
        <begin position="896"/>
        <end position="924"/>
    </location>
</feature>
<evidence type="ECO:0000313" key="4">
    <source>
        <dbReference type="EMBL" id="WVN89691.1"/>
    </source>
</evidence>
<feature type="compositionally biased region" description="Basic and acidic residues" evidence="1">
    <location>
        <begin position="1730"/>
        <end position="1742"/>
    </location>
</feature>
<dbReference type="SMART" id="SM00222">
    <property type="entry name" value="Sec7"/>
    <property type="match status" value="1"/>
</dbReference>
<feature type="compositionally biased region" description="Basic and acidic residues" evidence="1">
    <location>
        <begin position="1793"/>
        <end position="1803"/>
    </location>
</feature>
<reference evidence="4" key="2">
    <citation type="journal article" date="2022" name="Elife">
        <title>Obligate sexual reproduction of a homothallic fungus closely related to the Cryptococcus pathogenic species complex.</title>
        <authorList>
            <person name="Passer A.R."/>
            <person name="Clancey S.A."/>
            <person name="Shea T."/>
            <person name="David-Palma M."/>
            <person name="Averette A.F."/>
            <person name="Boekhout T."/>
            <person name="Porcel B.M."/>
            <person name="Nowrousian M."/>
            <person name="Cuomo C.A."/>
            <person name="Sun S."/>
            <person name="Heitman J."/>
            <person name="Coelho M.A."/>
        </authorList>
    </citation>
    <scope>NUCLEOTIDE SEQUENCE</scope>
    <source>
        <strain evidence="4">CBS 7841</strain>
    </source>
</reference>
<dbReference type="Pfam" id="PF00169">
    <property type="entry name" value="PH"/>
    <property type="match status" value="1"/>
</dbReference>
<dbReference type="InterPro" id="IPR035999">
    <property type="entry name" value="Sec7_dom_sf"/>
</dbReference>
<evidence type="ECO:0000259" key="3">
    <source>
        <dbReference type="PROSITE" id="PS50190"/>
    </source>
</evidence>
<dbReference type="SMART" id="SM00233">
    <property type="entry name" value="PH"/>
    <property type="match status" value="1"/>
</dbReference>
<accession>A0AAJ8JWB0</accession>
<proteinExistence type="predicted"/>
<feature type="region of interest" description="Disordered" evidence="1">
    <location>
        <begin position="462"/>
        <end position="570"/>
    </location>
</feature>
<feature type="compositionally biased region" description="Basic and acidic residues" evidence="1">
    <location>
        <begin position="808"/>
        <end position="819"/>
    </location>
</feature>
<feature type="compositionally biased region" description="Basic and acidic residues" evidence="1">
    <location>
        <begin position="97"/>
        <end position="107"/>
    </location>
</feature>
<feature type="region of interest" description="Disordered" evidence="1">
    <location>
        <begin position="1"/>
        <end position="447"/>
    </location>
</feature>
<evidence type="ECO:0000259" key="2">
    <source>
        <dbReference type="PROSITE" id="PS50003"/>
    </source>
</evidence>
<evidence type="ECO:0008006" key="6">
    <source>
        <dbReference type="Google" id="ProtNLM"/>
    </source>
</evidence>
<feature type="compositionally biased region" description="Basic residues" evidence="1">
    <location>
        <begin position="283"/>
        <end position="299"/>
    </location>
</feature>
<gene>
    <name evidence="4" type="ORF">L203_104921</name>
</gene>
<feature type="compositionally biased region" description="Basic and acidic residues" evidence="1">
    <location>
        <begin position="381"/>
        <end position="400"/>
    </location>
</feature>
<dbReference type="InterPro" id="IPR023394">
    <property type="entry name" value="Sec7_C_sf"/>
</dbReference>
<feature type="compositionally biased region" description="Basic and acidic residues" evidence="1">
    <location>
        <begin position="462"/>
        <end position="471"/>
    </location>
</feature>
<dbReference type="KEGG" id="cdep:91089130"/>
<feature type="compositionally biased region" description="Polar residues" evidence="1">
    <location>
        <begin position="242"/>
        <end position="257"/>
    </location>
</feature>
<feature type="compositionally biased region" description="Polar residues" evidence="1">
    <location>
        <begin position="136"/>
        <end position="160"/>
    </location>
</feature>
<dbReference type="RefSeq" id="XP_066070391.1">
    <property type="nucleotide sequence ID" value="XM_066214294.1"/>
</dbReference>
<dbReference type="SUPFAM" id="SSF48425">
    <property type="entry name" value="Sec7 domain"/>
    <property type="match status" value="1"/>
</dbReference>
<feature type="region of interest" description="Disordered" evidence="1">
    <location>
        <begin position="1680"/>
        <end position="1803"/>
    </location>
</feature>
<evidence type="ECO:0000313" key="5">
    <source>
        <dbReference type="Proteomes" id="UP000094043"/>
    </source>
</evidence>